<keyword evidence="1" id="KW-1133">Transmembrane helix</keyword>
<reference evidence="2 3" key="1">
    <citation type="submission" date="2013-10" db="EMBL/GenBank/DDBJ databases">
        <title>Salinisphaera japonica YTM-1 Genome Sequencing.</title>
        <authorList>
            <person name="Lai Q."/>
            <person name="Li C."/>
            <person name="Shao Z."/>
        </authorList>
    </citation>
    <scope>NUCLEOTIDE SEQUENCE [LARGE SCALE GENOMIC DNA]</scope>
    <source>
        <strain evidence="2 3">YTM-1</strain>
    </source>
</reference>
<keyword evidence="1" id="KW-0812">Transmembrane</keyword>
<evidence type="ECO:0000256" key="1">
    <source>
        <dbReference type="SAM" id="Phobius"/>
    </source>
</evidence>
<organism evidence="2 3">
    <name type="scientific">Salinisphaera japonica YTM-1</name>
    <dbReference type="NCBI Taxonomy" id="1209778"/>
    <lineage>
        <taxon>Bacteria</taxon>
        <taxon>Pseudomonadati</taxon>
        <taxon>Pseudomonadota</taxon>
        <taxon>Gammaproteobacteria</taxon>
        <taxon>Salinisphaerales</taxon>
        <taxon>Salinisphaeraceae</taxon>
        <taxon>Salinisphaera</taxon>
    </lineage>
</organism>
<feature type="transmembrane region" description="Helical" evidence="1">
    <location>
        <begin position="82"/>
        <end position="110"/>
    </location>
</feature>
<comment type="caution">
    <text evidence="2">The sequence shown here is derived from an EMBL/GenBank/DDBJ whole genome shotgun (WGS) entry which is preliminary data.</text>
</comment>
<evidence type="ECO:0000313" key="3">
    <source>
        <dbReference type="Proteomes" id="UP000285310"/>
    </source>
</evidence>
<dbReference type="Proteomes" id="UP000285310">
    <property type="component" value="Unassembled WGS sequence"/>
</dbReference>
<dbReference type="RefSeq" id="WP_245963244.1">
    <property type="nucleotide sequence ID" value="NZ_AYKG01000016.1"/>
</dbReference>
<dbReference type="InParanoid" id="A0A423PUR3"/>
<dbReference type="AlphaFoldDB" id="A0A423PUR3"/>
<sequence>MFGFKAAFLMQKGSISLAIVWMVVISLVLFWLPVAGPLLAGFVGGRTAGSVGRGIWAAILPTVILCLILLGAGTALTGLPVIGVIASISLFLVIAIQLIPLIAGAIIGGLMA</sequence>
<feature type="transmembrane region" description="Helical" evidence="1">
    <location>
        <begin position="18"/>
        <end position="43"/>
    </location>
</feature>
<evidence type="ECO:0000313" key="2">
    <source>
        <dbReference type="EMBL" id="ROO29333.1"/>
    </source>
</evidence>
<protein>
    <recommendedName>
        <fullName evidence="4">ABC transporter permease</fullName>
    </recommendedName>
</protein>
<gene>
    <name evidence="2" type="ORF">SAJA_06640</name>
</gene>
<dbReference type="EMBL" id="AYKG01000016">
    <property type="protein sequence ID" value="ROO29333.1"/>
    <property type="molecule type" value="Genomic_DNA"/>
</dbReference>
<evidence type="ECO:0008006" key="4">
    <source>
        <dbReference type="Google" id="ProtNLM"/>
    </source>
</evidence>
<proteinExistence type="predicted"/>
<keyword evidence="1" id="KW-0472">Membrane</keyword>
<feature type="transmembrane region" description="Helical" evidence="1">
    <location>
        <begin position="55"/>
        <end position="76"/>
    </location>
</feature>
<accession>A0A423PUR3</accession>
<keyword evidence="3" id="KW-1185">Reference proteome</keyword>
<name>A0A423PUR3_9GAMM</name>